<protein>
    <submittedName>
        <fullName evidence="1">Cytochrome c</fullName>
    </submittedName>
</protein>
<dbReference type="RefSeq" id="WP_283382923.1">
    <property type="nucleotide sequence ID" value="NZ_JASHIE010000014.1"/>
</dbReference>
<dbReference type="PROSITE" id="PS51257">
    <property type="entry name" value="PROKAR_LIPOPROTEIN"/>
    <property type="match status" value="1"/>
</dbReference>
<dbReference type="Proteomes" id="UP001225761">
    <property type="component" value="Unassembled WGS sequence"/>
</dbReference>
<dbReference type="EMBL" id="JASHIE010000014">
    <property type="protein sequence ID" value="MDI9876648.1"/>
    <property type="molecule type" value="Genomic_DNA"/>
</dbReference>
<sequence length="119" mass="12453">MKWTYVVESLIVGLILLGMGACTNKKDDILNPNDCSGIEVKFSTNINPIIQSSCAFNSGCHGVGSVNGPGAFTDYAKISASANAIKDAVVSKRMPLGATLSDADIQKIKCWVSSGALNN</sequence>
<accession>A0ABT6Z691</accession>
<name>A0ABT6Z691_9BACT</name>
<keyword evidence="2" id="KW-1185">Reference proteome</keyword>
<evidence type="ECO:0000313" key="1">
    <source>
        <dbReference type="EMBL" id="MDI9876648.1"/>
    </source>
</evidence>
<gene>
    <name evidence="1" type="ORF">QM481_19065</name>
</gene>
<comment type="caution">
    <text evidence="1">The sequence shown here is derived from an EMBL/GenBank/DDBJ whole genome shotgun (WGS) entry which is preliminary data.</text>
</comment>
<reference evidence="1 2" key="1">
    <citation type="submission" date="2023-05" db="EMBL/GenBank/DDBJ databases">
        <title>Novel species of genus Flectobacillus isolated from stream in China.</title>
        <authorList>
            <person name="Lu H."/>
        </authorList>
    </citation>
    <scope>NUCLEOTIDE SEQUENCE [LARGE SCALE GENOMIC DNA]</scope>
    <source>
        <strain evidence="1 2">LFS242W</strain>
    </source>
</reference>
<organism evidence="1 2">
    <name type="scientific">Flectobacillus rivi</name>
    <dbReference type="NCBI Taxonomy" id="2984209"/>
    <lineage>
        <taxon>Bacteria</taxon>
        <taxon>Pseudomonadati</taxon>
        <taxon>Bacteroidota</taxon>
        <taxon>Cytophagia</taxon>
        <taxon>Cytophagales</taxon>
        <taxon>Flectobacillaceae</taxon>
        <taxon>Flectobacillus</taxon>
    </lineage>
</organism>
<proteinExistence type="predicted"/>
<evidence type="ECO:0000313" key="2">
    <source>
        <dbReference type="Proteomes" id="UP001225761"/>
    </source>
</evidence>